<evidence type="ECO:0000313" key="2">
    <source>
        <dbReference type="Proteomes" id="UP000000600"/>
    </source>
</evidence>
<sequence length="431" mass="50689">MNIKHEYYTICVCQIVKKILYICLQKLIDSVQACANMPKEDFFQFLYFEIKLFYPISRGIAPSLAENLFNEIQIILQISQQFCKKLQQQIDQQLAKKYDQVLEMLDKYYDKFGKALFKRKFLDSIQSLFLSSEENLKQSSTFKRDTHYESIPSLQNAQQIQQIQLDLTKQSERAANQHFTAGKLPQADPLMWQEIDNYKIKSFQQRKPLHQKPQLGRQIYKNIITSVPLTKRQSRQEEFSPLRKQEIIQELLDSKLTSKEPTKFLTQALMTPKPKISIMSLVVLFNLRYFHLESPRGQKLPKLITKHFLKILTYVDDPQYSIQSDRQLQMKDLKQKEDLNQQNKTHLLLNQDQANFSEKVRINIDKIQSLIRMGVLRKKWQQEKQQTILGPVQSKPQSITTFLNFNRFITAPDVIGNHTEKQANAQSQPTP</sequence>
<organism evidence="1 2">
    <name type="scientific">Paramecium tetraurelia</name>
    <dbReference type="NCBI Taxonomy" id="5888"/>
    <lineage>
        <taxon>Eukaryota</taxon>
        <taxon>Sar</taxon>
        <taxon>Alveolata</taxon>
        <taxon>Ciliophora</taxon>
        <taxon>Intramacronucleata</taxon>
        <taxon>Oligohymenophorea</taxon>
        <taxon>Peniculida</taxon>
        <taxon>Parameciidae</taxon>
        <taxon>Paramecium</taxon>
    </lineage>
</organism>
<dbReference type="KEGG" id="ptm:GSPATT00003843001"/>
<name>A0ECF7_PARTE</name>
<evidence type="ECO:0000313" key="1">
    <source>
        <dbReference type="EMBL" id="CAK92974.1"/>
    </source>
</evidence>
<dbReference type="RefSeq" id="XP_001460371.1">
    <property type="nucleotide sequence ID" value="XM_001460334.1"/>
</dbReference>
<dbReference type="Proteomes" id="UP000000600">
    <property type="component" value="Unassembled WGS sequence"/>
</dbReference>
<dbReference type="GeneID" id="5046152"/>
<dbReference type="HOGENOM" id="CLU_636905_0_0_1"/>
<protein>
    <submittedName>
        <fullName evidence="1">Uncharacterized protein</fullName>
    </submittedName>
</protein>
<gene>
    <name evidence="1" type="ORF">GSPATT00003843001</name>
</gene>
<accession>A0ECF7</accession>
<keyword evidence="2" id="KW-1185">Reference proteome</keyword>
<proteinExistence type="predicted"/>
<dbReference type="AlphaFoldDB" id="A0ECF7"/>
<dbReference type="InParanoid" id="A0ECF7"/>
<reference evidence="1 2" key="1">
    <citation type="journal article" date="2006" name="Nature">
        <title>Global trends of whole-genome duplications revealed by the ciliate Paramecium tetraurelia.</title>
        <authorList>
            <consortium name="Genoscope"/>
            <person name="Aury J.-M."/>
            <person name="Jaillon O."/>
            <person name="Duret L."/>
            <person name="Noel B."/>
            <person name="Jubin C."/>
            <person name="Porcel B.M."/>
            <person name="Segurens B."/>
            <person name="Daubin V."/>
            <person name="Anthouard V."/>
            <person name="Aiach N."/>
            <person name="Arnaiz O."/>
            <person name="Billaut A."/>
            <person name="Beisson J."/>
            <person name="Blanc I."/>
            <person name="Bouhouche K."/>
            <person name="Camara F."/>
            <person name="Duharcourt S."/>
            <person name="Guigo R."/>
            <person name="Gogendeau D."/>
            <person name="Katinka M."/>
            <person name="Keller A.-M."/>
            <person name="Kissmehl R."/>
            <person name="Klotz C."/>
            <person name="Koll F."/>
            <person name="Le Moue A."/>
            <person name="Lepere C."/>
            <person name="Malinsky S."/>
            <person name="Nowacki M."/>
            <person name="Nowak J.K."/>
            <person name="Plattner H."/>
            <person name="Poulain J."/>
            <person name="Ruiz F."/>
            <person name="Serrano V."/>
            <person name="Zagulski M."/>
            <person name="Dessen P."/>
            <person name="Betermier M."/>
            <person name="Weissenbach J."/>
            <person name="Scarpelli C."/>
            <person name="Schachter V."/>
            <person name="Sperling L."/>
            <person name="Meyer E."/>
            <person name="Cohen J."/>
            <person name="Wincker P."/>
        </authorList>
    </citation>
    <scope>NUCLEOTIDE SEQUENCE [LARGE SCALE GENOMIC DNA]</scope>
    <source>
        <strain evidence="1 2">Stock d4-2</strain>
    </source>
</reference>
<dbReference type="EMBL" id="CT868671">
    <property type="protein sequence ID" value="CAK92974.1"/>
    <property type="molecule type" value="Genomic_DNA"/>
</dbReference>